<comment type="subcellular location">
    <subcellularLocation>
        <location evidence="1">Cell membrane</location>
        <topology evidence="1">Multi-pass membrane protein</topology>
    </subcellularLocation>
</comment>
<evidence type="ECO:0000259" key="7">
    <source>
        <dbReference type="Pfam" id="PF00884"/>
    </source>
</evidence>
<dbReference type="PANTHER" id="PTHR47371:SF3">
    <property type="entry name" value="PHOSPHOGLYCEROL TRANSFERASE I"/>
    <property type="match status" value="1"/>
</dbReference>
<comment type="caution">
    <text evidence="9">The sequence shown here is derived from an EMBL/GenBank/DDBJ whole genome shotgun (WGS) entry which is preliminary data.</text>
</comment>
<keyword evidence="2" id="KW-1003">Cell membrane</keyword>
<evidence type="ECO:0000313" key="10">
    <source>
        <dbReference type="Proteomes" id="UP000807542"/>
    </source>
</evidence>
<feature type="domain" description="Sulfatase N-terminal" evidence="7">
    <location>
        <begin position="115"/>
        <end position="394"/>
    </location>
</feature>
<dbReference type="GO" id="GO:0016787">
    <property type="term" value="F:hydrolase activity"/>
    <property type="evidence" value="ECO:0007669"/>
    <property type="project" value="UniProtKB-KW"/>
</dbReference>
<dbReference type="InterPro" id="IPR050448">
    <property type="entry name" value="OpgB/LTA_synthase_biosynth"/>
</dbReference>
<evidence type="ECO:0000256" key="5">
    <source>
        <dbReference type="ARBA" id="ARBA00023136"/>
    </source>
</evidence>
<dbReference type="AlphaFoldDB" id="A0A9D7AKC9"/>
<evidence type="ECO:0000313" key="11">
    <source>
        <dbReference type="Proteomes" id="UP001296969"/>
    </source>
</evidence>
<organism evidence="9 10">
    <name type="scientific">Limnobaculum xujianqingii</name>
    <dbReference type="NCBI Taxonomy" id="2738837"/>
    <lineage>
        <taxon>Bacteria</taxon>
        <taxon>Pseudomonadati</taxon>
        <taxon>Pseudomonadota</taxon>
        <taxon>Gammaproteobacteria</taxon>
        <taxon>Enterobacterales</taxon>
        <taxon>Budviciaceae</taxon>
        <taxon>Limnobaculum</taxon>
    </lineage>
</organism>
<dbReference type="RefSeq" id="WP_228399082.1">
    <property type="nucleotide sequence ID" value="NZ_JADRCP010000005.1"/>
</dbReference>
<dbReference type="CDD" id="cd16015">
    <property type="entry name" value="LTA_synthase"/>
    <property type="match status" value="1"/>
</dbReference>
<dbReference type="GO" id="GO:0005886">
    <property type="term" value="C:plasma membrane"/>
    <property type="evidence" value="ECO:0007669"/>
    <property type="project" value="UniProtKB-SubCell"/>
</dbReference>
<dbReference type="Gene3D" id="3.40.720.10">
    <property type="entry name" value="Alkaline Phosphatase, subunit A"/>
    <property type="match status" value="1"/>
</dbReference>
<evidence type="ECO:0000256" key="1">
    <source>
        <dbReference type="ARBA" id="ARBA00004651"/>
    </source>
</evidence>
<evidence type="ECO:0000256" key="6">
    <source>
        <dbReference type="SAM" id="Phobius"/>
    </source>
</evidence>
<evidence type="ECO:0000256" key="4">
    <source>
        <dbReference type="ARBA" id="ARBA00022989"/>
    </source>
</evidence>
<dbReference type="InterPro" id="IPR017850">
    <property type="entry name" value="Alkaline_phosphatase_core_sf"/>
</dbReference>
<accession>A0A9D7AKC9</accession>
<dbReference type="Proteomes" id="UP000807542">
    <property type="component" value="Unassembled WGS sequence"/>
</dbReference>
<reference evidence="9 11" key="1">
    <citation type="submission" date="2020-11" db="EMBL/GenBank/DDBJ databases">
        <title>Insectihabitans protaetiae gen. nov. sp. nov. and Insectihabitans allomyrinae sp. nov., isolated from larvae of Protaetia brevitarsis seulensis and Allomyrina dichotoma, respectively.</title>
        <authorList>
            <person name="Lee S.D."/>
            <person name="Byeon Y.-S."/>
            <person name="Kim S.-M."/>
            <person name="Yang H.L."/>
            <person name="Kim I.S."/>
        </authorList>
    </citation>
    <scope>NUCLEOTIDE SEQUENCE</scope>
    <source>
        <strain evidence="9">CWB-B4</strain>
        <strain evidence="8 11">CWB-B43</strain>
    </source>
</reference>
<proteinExistence type="predicted"/>
<dbReference type="Pfam" id="PF00884">
    <property type="entry name" value="Sulfatase"/>
    <property type="match status" value="1"/>
</dbReference>
<keyword evidence="4 6" id="KW-1133">Transmembrane helix</keyword>
<keyword evidence="3 6" id="KW-0812">Transmembrane</keyword>
<evidence type="ECO:0000313" key="8">
    <source>
        <dbReference type="EMBL" id="MBK5074591.1"/>
    </source>
</evidence>
<keyword evidence="5 6" id="KW-0472">Membrane</keyword>
<dbReference type="SUPFAM" id="SSF53649">
    <property type="entry name" value="Alkaline phosphatase-like"/>
    <property type="match status" value="1"/>
</dbReference>
<dbReference type="InterPro" id="IPR000917">
    <property type="entry name" value="Sulfatase_N"/>
</dbReference>
<protein>
    <submittedName>
        <fullName evidence="9">Sulfatase-like hydrolase/transferase</fullName>
    </submittedName>
</protein>
<name>A0A9D7AKC9_9GAMM</name>
<dbReference type="Proteomes" id="UP001296969">
    <property type="component" value="Unassembled WGS sequence"/>
</dbReference>
<dbReference type="EMBL" id="JADRCP010000005">
    <property type="protein sequence ID" value="MBK5177743.1"/>
    <property type="molecule type" value="Genomic_DNA"/>
</dbReference>
<gene>
    <name evidence="9" type="ORF">I2492_15585</name>
    <name evidence="8" type="ORF">I2493_16415</name>
</gene>
<sequence>MFTGRGITDSVYYHLLNTVKGSSVDDIFWKIVVSLFFLIIPIILLIISFILKNKLKKRTKIIELLFSLTFIISMCYSNPTTNLYNSLEKLMYNNGSFASQFYVESSKKIDNSNYNYIFIYAESMERTFRNLDGVNYIPRLSSLADSYFDFTNIKQFDGGGWTMAGLVNTQCGIPLSLPQGNSASNLSSFLEGARCIADNFKELGYETTFIRGSEKEFAGGDKFLYQHGWDNIHDKTYFLNNKITDERNVSGWGIQDDVLLNHSYDEFIRLSKKNKNFILSFLTVNTHSPTGKVLGSCLSHIPGEIRNNMLRAIYCSDFLIGDFVDKVIKSPYFNKTIVVIVSDHLMMPNEADEFLDKIGDDRRNNFIVIKKGDRHQKNNKLGTLMDVWPTVLDISNNKNNNKIGFGTSLLDEKDSALISYYLKNRNIMPFISFSSSLWNGPSLNSPMSSDGNLIKISNKTYKLPFYASIRNNKLKDVYFDSFATDAYELLNSNNEVVFATQCYVVNGSSDGTCLYIISSGKIIKRTIGINGVNSEKTINIISPLYKNSLIGFSSGDFSKNSGTSINDYDRTISRGITFFGYNSKNINNYESINFDTCSKDFIDKDLVTDFLNSHENIIFSSNDSLVCGNANILKQLRDITNSDRIMDVTFRQQIGGMISKDASNNKVLLGYPIRQLDFFVDIKTNKLYELCTVLNDC</sequence>
<evidence type="ECO:0000256" key="3">
    <source>
        <dbReference type="ARBA" id="ARBA00022692"/>
    </source>
</evidence>
<evidence type="ECO:0000313" key="9">
    <source>
        <dbReference type="EMBL" id="MBK5177743.1"/>
    </source>
</evidence>
<dbReference type="PANTHER" id="PTHR47371">
    <property type="entry name" value="LIPOTEICHOIC ACID SYNTHASE"/>
    <property type="match status" value="1"/>
</dbReference>
<feature type="transmembrane region" description="Helical" evidence="6">
    <location>
        <begin position="61"/>
        <end position="79"/>
    </location>
</feature>
<keyword evidence="11" id="KW-1185">Reference proteome</keyword>
<evidence type="ECO:0000256" key="2">
    <source>
        <dbReference type="ARBA" id="ARBA00022475"/>
    </source>
</evidence>
<feature type="transmembrane region" description="Helical" evidence="6">
    <location>
        <begin position="27"/>
        <end position="49"/>
    </location>
</feature>
<keyword evidence="9" id="KW-0378">Hydrolase</keyword>
<dbReference type="EMBL" id="JADRCQ010000005">
    <property type="protein sequence ID" value="MBK5074591.1"/>
    <property type="molecule type" value="Genomic_DNA"/>
</dbReference>